<evidence type="ECO:0000256" key="3">
    <source>
        <dbReference type="ARBA" id="ARBA00023274"/>
    </source>
</evidence>
<dbReference type="HAMAP" id="MF_01328_B">
    <property type="entry name" value="Ribosomal_uL4_B"/>
    <property type="match status" value="1"/>
</dbReference>
<dbReference type="InterPro" id="IPR002136">
    <property type="entry name" value="Ribosomal_uL4"/>
</dbReference>
<dbReference type="RefSeq" id="WP_272100107.1">
    <property type="nucleotide sequence ID" value="NZ_JAQNDK010000004.1"/>
</dbReference>
<comment type="subunit">
    <text evidence="5">Part of the 50S ribosomal subunit.</text>
</comment>
<gene>
    <name evidence="5 7" type="primary">rplD</name>
    <name evidence="7" type="ORF">POL72_31530</name>
</gene>
<dbReference type="InterPro" id="IPR023574">
    <property type="entry name" value="Ribosomal_uL4_dom_sf"/>
</dbReference>
<keyword evidence="3 5" id="KW-0687">Ribonucleoprotein</keyword>
<dbReference type="Pfam" id="PF00573">
    <property type="entry name" value="Ribosomal_L4"/>
    <property type="match status" value="1"/>
</dbReference>
<evidence type="ECO:0000313" key="7">
    <source>
        <dbReference type="EMBL" id="MDC0682304.1"/>
    </source>
</evidence>
<feature type="region of interest" description="Disordered" evidence="6">
    <location>
        <begin position="44"/>
        <end position="94"/>
    </location>
</feature>
<dbReference type="PANTHER" id="PTHR10746">
    <property type="entry name" value="50S RIBOSOMAL PROTEIN L4"/>
    <property type="match status" value="1"/>
</dbReference>
<dbReference type="InterPro" id="IPR013005">
    <property type="entry name" value="Ribosomal_uL4-like"/>
</dbReference>
<keyword evidence="8" id="KW-1185">Reference proteome</keyword>
<protein>
    <recommendedName>
        <fullName evidence="4 5">Large ribosomal subunit protein uL4</fullName>
    </recommendedName>
</protein>
<dbReference type="SUPFAM" id="SSF52166">
    <property type="entry name" value="Ribosomal protein L4"/>
    <property type="match status" value="1"/>
</dbReference>
<comment type="function">
    <text evidence="5">Forms part of the polypeptide exit tunnel.</text>
</comment>
<dbReference type="GO" id="GO:0005840">
    <property type="term" value="C:ribosome"/>
    <property type="evidence" value="ECO:0007669"/>
    <property type="project" value="UniProtKB-KW"/>
</dbReference>
<evidence type="ECO:0000256" key="1">
    <source>
        <dbReference type="ARBA" id="ARBA00010528"/>
    </source>
</evidence>
<dbReference type="NCBIfam" id="TIGR03953">
    <property type="entry name" value="rplD_bact"/>
    <property type="match status" value="1"/>
</dbReference>
<evidence type="ECO:0000256" key="4">
    <source>
        <dbReference type="ARBA" id="ARBA00035244"/>
    </source>
</evidence>
<comment type="caution">
    <text evidence="7">The sequence shown here is derived from an EMBL/GenBank/DDBJ whole genome shotgun (WGS) entry which is preliminary data.</text>
</comment>
<dbReference type="PANTHER" id="PTHR10746:SF6">
    <property type="entry name" value="LARGE RIBOSOMAL SUBUNIT PROTEIN UL4M"/>
    <property type="match status" value="1"/>
</dbReference>
<organism evidence="7 8">
    <name type="scientific">Sorangium atrum</name>
    <dbReference type="NCBI Taxonomy" id="2995308"/>
    <lineage>
        <taxon>Bacteria</taxon>
        <taxon>Pseudomonadati</taxon>
        <taxon>Myxococcota</taxon>
        <taxon>Polyangia</taxon>
        <taxon>Polyangiales</taxon>
        <taxon>Polyangiaceae</taxon>
        <taxon>Sorangium</taxon>
    </lineage>
</organism>
<evidence type="ECO:0000256" key="6">
    <source>
        <dbReference type="SAM" id="MobiDB-lite"/>
    </source>
</evidence>
<reference evidence="7 8" key="1">
    <citation type="submission" date="2023-01" db="EMBL/GenBank/DDBJ databases">
        <title>Minimal conservation of predation-associated metabolite biosynthetic gene clusters underscores biosynthetic potential of Myxococcota including descriptions for ten novel species: Archangium lansinium sp. nov., Myxococcus landrumus sp. nov., Nannocystis bai.</title>
        <authorList>
            <person name="Ahearne A."/>
            <person name="Stevens C."/>
            <person name="Dowd S."/>
        </authorList>
    </citation>
    <scope>NUCLEOTIDE SEQUENCE [LARGE SCALE GENOMIC DNA]</scope>
    <source>
        <strain evidence="7 8">WIWO2</strain>
    </source>
</reference>
<name>A0ABT5C974_9BACT</name>
<dbReference type="Gene3D" id="3.40.1370.10">
    <property type="match status" value="1"/>
</dbReference>
<sequence>MKVTVYNLKREQVGELDLSDEVFGTEVKEHLFYEVVKAQLASRRSGTKATKERSAVAGSTKKLYRQKGTGRARQGSIRAPHHAGGGMAHALEPKDWSYRPPRKVRIGALKSALSLFAKEGRLIVLDSLEVSEIKTKAIAATLTTLQADRKSLVVDTAGNEKLVKSLRNLENHQYLPPEGVNVYDLLRHDHLIVSRDAAKALEARCLR</sequence>
<keyword evidence="2 5" id="KW-0689">Ribosomal protein</keyword>
<keyword evidence="5" id="KW-0699">rRNA-binding</keyword>
<evidence type="ECO:0000256" key="5">
    <source>
        <dbReference type="HAMAP-Rule" id="MF_01328"/>
    </source>
</evidence>
<dbReference type="Proteomes" id="UP001217485">
    <property type="component" value="Unassembled WGS sequence"/>
</dbReference>
<dbReference type="EMBL" id="JAQNDK010000004">
    <property type="protein sequence ID" value="MDC0682304.1"/>
    <property type="molecule type" value="Genomic_DNA"/>
</dbReference>
<comment type="function">
    <text evidence="5">One of the primary rRNA binding proteins, this protein initially binds near the 5'-end of the 23S rRNA. It is important during the early stages of 50S assembly. It makes multiple contacts with different domains of the 23S rRNA in the assembled 50S subunit and ribosome.</text>
</comment>
<evidence type="ECO:0000313" key="8">
    <source>
        <dbReference type="Proteomes" id="UP001217485"/>
    </source>
</evidence>
<comment type="similarity">
    <text evidence="1 5">Belongs to the universal ribosomal protein uL4 family.</text>
</comment>
<accession>A0ABT5C974</accession>
<evidence type="ECO:0000256" key="2">
    <source>
        <dbReference type="ARBA" id="ARBA00022980"/>
    </source>
</evidence>
<keyword evidence="5" id="KW-0694">RNA-binding</keyword>
<proteinExistence type="inferred from homology"/>